<name>A0ABY1ZP59_9GAMM</name>
<evidence type="ECO:0008006" key="5">
    <source>
        <dbReference type="Google" id="ProtNLM"/>
    </source>
</evidence>
<feature type="region of interest" description="Disordered" evidence="1">
    <location>
        <begin position="71"/>
        <end position="147"/>
    </location>
</feature>
<reference evidence="3 4" key="1">
    <citation type="submission" date="2019-02" db="EMBL/GenBank/DDBJ databases">
        <title>Marinobacter halodurans sp. nov., a marine bacterium isolated from sea tidal flat.</title>
        <authorList>
            <person name="Yoo Y."/>
            <person name="Lee D.W."/>
            <person name="Kim B.S."/>
            <person name="Kim J.-J."/>
        </authorList>
    </citation>
    <scope>NUCLEOTIDE SEQUENCE [LARGE SCALE GENOMIC DNA]</scope>
    <source>
        <strain evidence="3 4">YJ-S3-2</strain>
    </source>
</reference>
<evidence type="ECO:0000313" key="3">
    <source>
        <dbReference type="EMBL" id="TBW57368.1"/>
    </source>
</evidence>
<feature type="chain" id="PRO_5046131633" description="Type IV pilus biogenesis protein PilP" evidence="2">
    <location>
        <begin position="21"/>
        <end position="199"/>
    </location>
</feature>
<gene>
    <name evidence="3" type="ORF">EZI54_06845</name>
</gene>
<keyword evidence="2" id="KW-0732">Signal</keyword>
<evidence type="ECO:0000256" key="2">
    <source>
        <dbReference type="SAM" id="SignalP"/>
    </source>
</evidence>
<feature type="signal peptide" evidence="2">
    <location>
        <begin position="1"/>
        <end position="20"/>
    </location>
</feature>
<dbReference type="RefSeq" id="WP_131480357.1">
    <property type="nucleotide sequence ID" value="NZ_SJDL01000008.1"/>
</dbReference>
<organism evidence="3 4">
    <name type="scientific">Marinobacter halodurans</name>
    <dbReference type="NCBI Taxonomy" id="2528979"/>
    <lineage>
        <taxon>Bacteria</taxon>
        <taxon>Pseudomonadati</taxon>
        <taxon>Pseudomonadota</taxon>
        <taxon>Gammaproteobacteria</taxon>
        <taxon>Pseudomonadales</taxon>
        <taxon>Marinobacteraceae</taxon>
        <taxon>Marinobacter</taxon>
    </lineage>
</organism>
<evidence type="ECO:0000256" key="1">
    <source>
        <dbReference type="SAM" id="MobiDB-lite"/>
    </source>
</evidence>
<dbReference type="EMBL" id="SJDL01000008">
    <property type="protein sequence ID" value="TBW57368.1"/>
    <property type="molecule type" value="Genomic_DNA"/>
</dbReference>
<keyword evidence="4" id="KW-1185">Reference proteome</keyword>
<protein>
    <recommendedName>
        <fullName evidence="5">Type IV pilus biogenesis protein PilP</fullName>
    </recommendedName>
</protein>
<proteinExistence type="predicted"/>
<sequence length="199" mass="21812">MKIQLFAAIALVALPLSGFAESEATGAVASANSTAGLVINDETIKGLQHTKEQMTLQAEIMELSNRIQKAQVDGQKIGKEPDPSEKDDANDKERSDITYYPPPQQQIQPRPVEGNQSESGDSDTKPKDSPDYQGLMDARIKRTFRRKGSDDREAVMILRGTTVPVAKGDHFGKWVVTTVESGVIRFKHQATDETLVVGF</sequence>
<evidence type="ECO:0000313" key="4">
    <source>
        <dbReference type="Proteomes" id="UP000313645"/>
    </source>
</evidence>
<dbReference type="Proteomes" id="UP000313645">
    <property type="component" value="Unassembled WGS sequence"/>
</dbReference>
<feature type="compositionally biased region" description="Basic and acidic residues" evidence="1">
    <location>
        <begin position="76"/>
        <end position="96"/>
    </location>
</feature>
<accession>A0ABY1ZP59</accession>
<comment type="caution">
    <text evidence="3">The sequence shown here is derived from an EMBL/GenBank/DDBJ whole genome shotgun (WGS) entry which is preliminary data.</text>
</comment>